<keyword evidence="3 4" id="KW-0732">Signal</keyword>
<comment type="caution">
    <text evidence="6">The sequence shown here is derived from an EMBL/GenBank/DDBJ whole genome shotgun (WGS) entry which is preliminary data.</text>
</comment>
<feature type="domain" description="Solute-binding protein family 5" evidence="5">
    <location>
        <begin position="84"/>
        <end position="438"/>
    </location>
</feature>
<evidence type="ECO:0000256" key="2">
    <source>
        <dbReference type="ARBA" id="ARBA00022448"/>
    </source>
</evidence>
<evidence type="ECO:0000256" key="3">
    <source>
        <dbReference type="ARBA" id="ARBA00022729"/>
    </source>
</evidence>
<dbReference type="InterPro" id="IPR039424">
    <property type="entry name" value="SBP_5"/>
</dbReference>
<comment type="similarity">
    <text evidence="1">Belongs to the bacterial solute-binding protein 5 family.</text>
</comment>
<dbReference type="Gene3D" id="3.40.190.10">
    <property type="entry name" value="Periplasmic binding protein-like II"/>
    <property type="match status" value="1"/>
</dbReference>
<gene>
    <name evidence="6" type="ORF">IEQ44_08695</name>
</gene>
<dbReference type="InterPro" id="IPR030678">
    <property type="entry name" value="Peptide/Ni-bd"/>
</dbReference>
<feature type="chain" id="PRO_5046816571" evidence="4">
    <location>
        <begin position="28"/>
        <end position="540"/>
    </location>
</feature>
<dbReference type="PROSITE" id="PS51257">
    <property type="entry name" value="PROKAR_LIPOPROTEIN"/>
    <property type="match status" value="1"/>
</dbReference>
<dbReference type="Pfam" id="PF00496">
    <property type="entry name" value="SBP_bac_5"/>
    <property type="match status" value="1"/>
</dbReference>
<reference evidence="6 7" key="1">
    <citation type="submission" date="2020-10" db="EMBL/GenBank/DDBJ databases">
        <title>Nocardioides sp. isolated from sludge.</title>
        <authorList>
            <person name="Zhang X."/>
        </authorList>
    </citation>
    <scope>NUCLEOTIDE SEQUENCE [LARGE SCALE GENOMIC DNA]</scope>
    <source>
        <strain evidence="6 7">Y6</strain>
    </source>
</reference>
<dbReference type="CDD" id="cd08518">
    <property type="entry name" value="PBP2_NikA_DppA_OppA_like_19"/>
    <property type="match status" value="1"/>
</dbReference>
<accession>A0ABR9RT23</accession>
<dbReference type="PANTHER" id="PTHR30290:SF9">
    <property type="entry name" value="OLIGOPEPTIDE-BINDING PROTEIN APPA"/>
    <property type="match status" value="1"/>
</dbReference>
<dbReference type="EMBL" id="JADCSA010000007">
    <property type="protein sequence ID" value="MBE7324730.1"/>
    <property type="molecule type" value="Genomic_DNA"/>
</dbReference>
<keyword evidence="2" id="KW-0813">Transport</keyword>
<feature type="signal peptide" evidence="4">
    <location>
        <begin position="1"/>
        <end position="27"/>
    </location>
</feature>
<evidence type="ECO:0000256" key="1">
    <source>
        <dbReference type="ARBA" id="ARBA00005695"/>
    </source>
</evidence>
<dbReference type="PANTHER" id="PTHR30290">
    <property type="entry name" value="PERIPLASMIC BINDING COMPONENT OF ABC TRANSPORTER"/>
    <property type="match status" value="1"/>
</dbReference>
<evidence type="ECO:0000313" key="6">
    <source>
        <dbReference type="EMBL" id="MBE7324730.1"/>
    </source>
</evidence>
<evidence type="ECO:0000256" key="4">
    <source>
        <dbReference type="SAM" id="SignalP"/>
    </source>
</evidence>
<dbReference type="Proteomes" id="UP000756387">
    <property type="component" value="Unassembled WGS sequence"/>
</dbReference>
<evidence type="ECO:0000259" key="5">
    <source>
        <dbReference type="Pfam" id="PF00496"/>
    </source>
</evidence>
<protein>
    <submittedName>
        <fullName evidence="6">ABC transporter substrate-binding protein</fullName>
    </submittedName>
</protein>
<proteinExistence type="inferred from homology"/>
<evidence type="ECO:0000313" key="7">
    <source>
        <dbReference type="Proteomes" id="UP000756387"/>
    </source>
</evidence>
<dbReference type="PIRSF" id="PIRSF002741">
    <property type="entry name" value="MppA"/>
    <property type="match status" value="1"/>
</dbReference>
<dbReference type="Gene3D" id="3.10.105.10">
    <property type="entry name" value="Dipeptide-binding Protein, Domain 3"/>
    <property type="match status" value="1"/>
</dbReference>
<name>A0ABR9RT23_9ACTN</name>
<dbReference type="InterPro" id="IPR000914">
    <property type="entry name" value="SBP_5_dom"/>
</dbReference>
<sequence length="540" mass="57645">MPRSTRPTRTRLVLAVTLTLAAAGLSACSGSGDAETGERPTTLRLAIGGESEEGYDPTLGWGRYGSPLFQSTLLTRNADLSIGTDLATDYHVSDDGLTWTVDLRTDAVFTDGEPVTADDVAYTFTTAAEQGGLTDVTGLEEAVAVDEDTVELRLDQPRSTFVNRLVSLGIVPEHAHDKGYAQRPVGSGPFTFVDWQKGQQLVVERNDAYYGDKPDFERLVFVFTDEDASLAAARTGDVDVVGLPASLAAGQEIDGMRLEAVTSIDNRGMSLPTVPDRGRTSPAGHPIGNDVTADVAVRRAVNVAVDRAALVEGVLEGFGSPATGPVDHSPWHNPDTAVEDGDPEAAKALLTAAGWKDSDGDGIVEKEGTKASFTLLYPAGDSLRQGLALSVVDMLAEAGIEVATEGVGWDEIEQRKHVDAVLFGWGSHDPTEMYNLYHSSMAGIELFNPGLYADDRVDAHLDAALAATDQDEANKHWRAAQLDKDGNGFSAPADAAWAWLVNLEHTYLVDSCLDLGEPHVEPHGHGWPITAGLTGWRWVC</sequence>
<dbReference type="RefSeq" id="WP_193638067.1">
    <property type="nucleotide sequence ID" value="NZ_JADCSA010000007.1"/>
</dbReference>
<organism evidence="6 7">
    <name type="scientific">Nocardioides malaquae</name>
    <dbReference type="NCBI Taxonomy" id="2773426"/>
    <lineage>
        <taxon>Bacteria</taxon>
        <taxon>Bacillati</taxon>
        <taxon>Actinomycetota</taxon>
        <taxon>Actinomycetes</taxon>
        <taxon>Propionibacteriales</taxon>
        <taxon>Nocardioidaceae</taxon>
        <taxon>Nocardioides</taxon>
    </lineage>
</organism>
<keyword evidence="7" id="KW-1185">Reference proteome</keyword>
<dbReference type="SUPFAM" id="SSF53850">
    <property type="entry name" value="Periplasmic binding protein-like II"/>
    <property type="match status" value="1"/>
</dbReference>